<dbReference type="GO" id="GO:0005525">
    <property type="term" value="F:GTP binding"/>
    <property type="evidence" value="ECO:0007669"/>
    <property type="project" value="UniProtKB-KW"/>
</dbReference>
<dbReference type="PANTHER" id="PTHR43261">
    <property type="entry name" value="TRANSLATION ELONGATION FACTOR G-RELATED"/>
    <property type="match status" value="1"/>
</dbReference>
<dbReference type="AlphaFoldDB" id="A0A370E265"/>
<dbReference type="GO" id="GO:0032790">
    <property type="term" value="P:ribosome disassembly"/>
    <property type="evidence" value="ECO:0007669"/>
    <property type="project" value="TreeGrafter"/>
</dbReference>
<keyword evidence="2" id="KW-0251">Elongation factor</keyword>
<comment type="caution">
    <text evidence="7">The sequence shown here is derived from an EMBL/GenBank/DDBJ whole genome shotgun (WGS) entry which is preliminary data.</text>
</comment>
<dbReference type="CDD" id="cd03713">
    <property type="entry name" value="EFG_mtEFG_C"/>
    <property type="match status" value="1"/>
</dbReference>
<evidence type="ECO:0000256" key="4">
    <source>
        <dbReference type="ARBA" id="ARBA00023134"/>
    </source>
</evidence>
<reference evidence="7 8" key="1">
    <citation type="journal article" date="2018" name="ISME J.">
        <title>Endosymbiont genomes yield clues of tubeworm success.</title>
        <authorList>
            <person name="Li Y."/>
            <person name="Liles M.R."/>
            <person name="Halanych K.M."/>
        </authorList>
    </citation>
    <scope>NUCLEOTIDE SEQUENCE [LARGE SCALE GENOMIC DNA]</scope>
    <source>
        <strain evidence="7">A1422</strain>
    </source>
</reference>
<dbReference type="Proteomes" id="UP000255508">
    <property type="component" value="Unassembled WGS sequence"/>
</dbReference>
<dbReference type="GO" id="GO:0017111">
    <property type="term" value="F:ribonucleoside triphosphate phosphatase activity"/>
    <property type="evidence" value="ECO:0007669"/>
    <property type="project" value="UniProtKB-ARBA"/>
</dbReference>
<comment type="function">
    <text evidence="5">Catalyzes the GTP-dependent ribosomal translocation step during translation elongation. During this step, the ribosome changes from the pre-translocational (PRE) to the post-translocational (POST) state as the newly formed A-site-bound peptidyl-tRNA and P-site-bound deacylated tRNA move to the P and E sites, respectively. Catalyzes the coordinated movement of the two tRNA molecules, the mRNA and conformational changes in the ribosome.</text>
</comment>
<organism evidence="7 8">
    <name type="scientific">endosymbiont of Lamellibrachia luymesi</name>
    <dbReference type="NCBI Taxonomy" id="2200907"/>
    <lineage>
        <taxon>Bacteria</taxon>
        <taxon>Pseudomonadati</taxon>
        <taxon>Pseudomonadota</taxon>
        <taxon>Gammaproteobacteria</taxon>
        <taxon>sulfur-oxidizing symbionts</taxon>
    </lineage>
</organism>
<dbReference type="Gene3D" id="3.30.230.10">
    <property type="match status" value="1"/>
</dbReference>
<dbReference type="InterPro" id="IPR035647">
    <property type="entry name" value="EFG_III/V"/>
</dbReference>
<keyword evidence="4" id="KW-0342">GTP-binding</keyword>
<dbReference type="FunFam" id="3.30.70.240:FF:000001">
    <property type="entry name" value="Elongation factor G"/>
    <property type="match status" value="1"/>
</dbReference>
<evidence type="ECO:0000313" key="8">
    <source>
        <dbReference type="Proteomes" id="UP000255508"/>
    </source>
</evidence>
<gene>
    <name evidence="7" type="ORF">DIZ79_03020</name>
</gene>
<feature type="domain" description="Elongation factor EFG" evidence="6">
    <location>
        <begin position="11"/>
        <end position="99"/>
    </location>
</feature>
<dbReference type="Pfam" id="PF00679">
    <property type="entry name" value="EFG_C"/>
    <property type="match status" value="1"/>
</dbReference>
<dbReference type="Gene3D" id="3.30.70.240">
    <property type="match status" value="1"/>
</dbReference>
<keyword evidence="1" id="KW-0547">Nucleotide-binding</keyword>
<sequence length="109" mass="11677">MVDHVKQATPVILEPIVNISITTPGAFMGDLSGDLSGKRGHISGTDSGRNNQIIIKGEVPLAELQSYGTELQAITGGEGNYSIEFSHYEAVPANIQQQLKQESKSNSDH</sequence>
<proteinExistence type="predicted"/>
<protein>
    <recommendedName>
        <fullName evidence="6">Elongation factor EFG domain-containing protein</fullName>
    </recommendedName>
</protein>
<keyword evidence="3" id="KW-0648">Protein biosynthesis</keyword>
<dbReference type="SMART" id="SM00838">
    <property type="entry name" value="EFG_C"/>
    <property type="match status" value="1"/>
</dbReference>
<evidence type="ECO:0000256" key="5">
    <source>
        <dbReference type="ARBA" id="ARBA00024731"/>
    </source>
</evidence>
<dbReference type="InterPro" id="IPR000640">
    <property type="entry name" value="EFG_V-like"/>
</dbReference>
<evidence type="ECO:0000313" key="7">
    <source>
        <dbReference type="EMBL" id="RDH92562.1"/>
    </source>
</evidence>
<evidence type="ECO:0000259" key="6">
    <source>
        <dbReference type="SMART" id="SM00838"/>
    </source>
</evidence>
<dbReference type="InterPro" id="IPR014721">
    <property type="entry name" value="Ribsml_uS5_D2-typ_fold_subgr"/>
</dbReference>
<dbReference type="GO" id="GO:0003746">
    <property type="term" value="F:translation elongation factor activity"/>
    <property type="evidence" value="ECO:0007669"/>
    <property type="project" value="UniProtKB-KW"/>
</dbReference>
<dbReference type="PANTHER" id="PTHR43261:SF1">
    <property type="entry name" value="RIBOSOME-RELEASING FACTOR 2, MITOCHONDRIAL"/>
    <property type="match status" value="1"/>
</dbReference>
<dbReference type="EMBL" id="QFXD01000056">
    <property type="protein sequence ID" value="RDH92562.1"/>
    <property type="molecule type" value="Genomic_DNA"/>
</dbReference>
<name>A0A370E265_9GAMM</name>
<evidence type="ECO:0000256" key="2">
    <source>
        <dbReference type="ARBA" id="ARBA00022768"/>
    </source>
</evidence>
<evidence type="ECO:0000256" key="1">
    <source>
        <dbReference type="ARBA" id="ARBA00022741"/>
    </source>
</evidence>
<dbReference type="InterPro" id="IPR035649">
    <property type="entry name" value="EFG_V"/>
</dbReference>
<accession>A0A370E265</accession>
<evidence type="ECO:0000256" key="3">
    <source>
        <dbReference type="ARBA" id="ARBA00022917"/>
    </source>
</evidence>
<dbReference type="SUPFAM" id="SSF54980">
    <property type="entry name" value="EF-G C-terminal domain-like"/>
    <property type="match status" value="1"/>
</dbReference>